<dbReference type="SMR" id="A0A165XFP6"/>
<evidence type="ECO:0000313" key="3">
    <source>
        <dbReference type="Proteomes" id="UP000241559"/>
    </source>
</evidence>
<feature type="region of interest" description="Disordered" evidence="1">
    <location>
        <begin position="1"/>
        <end position="30"/>
    </location>
</feature>
<feature type="compositionally biased region" description="Polar residues" evidence="1">
    <location>
        <begin position="1"/>
        <end position="12"/>
    </location>
</feature>
<dbReference type="Proteomes" id="UP000241559">
    <property type="component" value="Segment"/>
</dbReference>
<evidence type="ECO:0000256" key="1">
    <source>
        <dbReference type="SAM" id="MobiDB-lite"/>
    </source>
</evidence>
<proteinExistence type="predicted"/>
<evidence type="ECO:0000313" key="2">
    <source>
        <dbReference type="EMBL" id="AMZ02785.1"/>
    </source>
</evidence>
<name>A0A165XFP6_MIMIV</name>
<dbReference type="EMBL" id="KU761889">
    <property type="protein sequence ID" value="AMZ02785.1"/>
    <property type="molecule type" value="Genomic_DNA"/>
</dbReference>
<reference evidence="2" key="1">
    <citation type="journal article" date="2016" name="Genom Data">
        <title>Isolation and complete genome sequencing of Mimivirus bombay, a Giant Virus in sewage of Mumbai, India.</title>
        <authorList>
            <person name="Chatterjee A."/>
            <person name="Ali F."/>
            <person name="Bange D."/>
            <person name="Kondabagil K."/>
        </authorList>
    </citation>
    <scope>NUCLEOTIDE SEQUENCE [LARGE SCALE GENOMIC DNA]</scope>
    <source>
        <strain evidence="2">1</strain>
    </source>
</reference>
<sequence>MDIDLNNQTDNNELIVEDTENPKNPNSTNIEDVGDIGDIEDVGDIGDFENIKKTSVKKISFSPCVFLDLTESEISKYKEHIDKIYLEINQTDYFFENLSLSVKTNDYTNFFNRLGQPHYLLMQKIDDKEIVGSTCIIMRMYVFKCGDKLSRIKYWYISDTRILQEFHKLDLNLKLFKQMYHKLRLKSNRFYTICVDKYQSYTDHLMNKLKIYFNVEFKIDKLLIFLVETTLLRSIEKYFICAYGDIKYMLVPNKTYHIGNKVIKNIYHMQHSRYSSDKSSNISELPINSMVMFCFPEKSPLESIMENLHIKSLITATILSVGMNFFDWHDILTSDIYQI</sequence>
<organism evidence="2 3">
    <name type="scientific">Mimivirus Bombay</name>
    <dbReference type="NCBI Taxonomy" id="1835008"/>
    <lineage>
        <taxon>Viruses</taxon>
        <taxon>Varidnaviria</taxon>
        <taxon>Bamfordvirae</taxon>
        <taxon>Nucleocytoviricota</taxon>
        <taxon>Megaviricetes</taxon>
        <taxon>Imitervirales</taxon>
        <taxon>Mimiviridae</taxon>
        <taxon>Megamimivirinae</taxon>
        <taxon>Mimivirus</taxon>
        <taxon>Mimivirus bradfordmassiliense</taxon>
    </lineage>
</organism>
<accession>A0A165XFP6</accession>
<protein>
    <submittedName>
        <fullName evidence="2">Uncharacterized protein</fullName>
    </submittedName>
</protein>